<feature type="non-terminal residue" evidence="1">
    <location>
        <position position="1"/>
    </location>
</feature>
<gene>
    <name evidence="1" type="primary">ORF128821</name>
</gene>
<reference evidence="1" key="1">
    <citation type="submission" date="2014-12" db="EMBL/GenBank/DDBJ databases">
        <title>Insight into the proteome of Arion vulgaris.</title>
        <authorList>
            <person name="Aradska J."/>
            <person name="Bulat T."/>
            <person name="Smidak R."/>
            <person name="Sarate P."/>
            <person name="Gangsoo J."/>
            <person name="Sialana F."/>
            <person name="Bilban M."/>
            <person name="Lubec G."/>
        </authorList>
    </citation>
    <scope>NUCLEOTIDE SEQUENCE</scope>
    <source>
        <tissue evidence="1">Skin</tissue>
    </source>
</reference>
<protein>
    <submittedName>
        <fullName evidence="1">Uncharacterized protein</fullName>
    </submittedName>
</protein>
<proteinExistence type="predicted"/>
<accession>A0A0B7AMY2</accession>
<dbReference type="AlphaFoldDB" id="A0A0B7AMY2"/>
<name>A0A0B7AMY2_9EUPU</name>
<sequence>CLFYISCVFMSVRYIVYKITKELAHGKLQQHDSYQNGCTFAKEEDQLNRWVEHFYIILIGKN</sequence>
<dbReference type="EMBL" id="HACG01035082">
    <property type="protein sequence ID" value="CEK81947.1"/>
    <property type="molecule type" value="Transcribed_RNA"/>
</dbReference>
<organism evidence="1">
    <name type="scientific">Arion vulgaris</name>
    <dbReference type="NCBI Taxonomy" id="1028688"/>
    <lineage>
        <taxon>Eukaryota</taxon>
        <taxon>Metazoa</taxon>
        <taxon>Spiralia</taxon>
        <taxon>Lophotrochozoa</taxon>
        <taxon>Mollusca</taxon>
        <taxon>Gastropoda</taxon>
        <taxon>Heterobranchia</taxon>
        <taxon>Euthyneura</taxon>
        <taxon>Panpulmonata</taxon>
        <taxon>Eupulmonata</taxon>
        <taxon>Stylommatophora</taxon>
        <taxon>Helicina</taxon>
        <taxon>Arionoidea</taxon>
        <taxon>Arionidae</taxon>
        <taxon>Arion</taxon>
    </lineage>
</organism>
<evidence type="ECO:0000313" key="1">
    <source>
        <dbReference type="EMBL" id="CEK81947.1"/>
    </source>
</evidence>